<evidence type="ECO:0000259" key="8">
    <source>
        <dbReference type="PROSITE" id="PS50893"/>
    </source>
</evidence>
<evidence type="ECO:0000256" key="6">
    <source>
        <dbReference type="ARBA" id="ARBA00022967"/>
    </source>
</evidence>
<dbReference type="InterPro" id="IPR003593">
    <property type="entry name" value="AAA+_ATPase"/>
</dbReference>
<accession>A0ABQ3W6Q2</accession>
<dbReference type="PROSITE" id="PS50893">
    <property type="entry name" value="ABC_TRANSPORTER_2"/>
    <property type="match status" value="1"/>
</dbReference>
<proteinExistence type="inferred from homology"/>
<evidence type="ECO:0000256" key="2">
    <source>
        <dbReference type="ARBA" id="ARBA00022448"/>
    </source>
</evidence>
<protein>
    <submittedName>
        <fullName evidence="9">Energy-coupling factor ABC transporter ATP-binding protein</fullName>
    </submittedName>
</protein>
<dbReference type="RefSeq" id="WP_201331190.1">
    <property type="nucleotide sequence ID" value="NZ_BOCH01000423.1"/>
</dbReference>
<dbReference type="SUPFAM" id="SSF52540">
    <property type="entry name" value="P-loop containing nucleoside triphosphate hydrolases"/>
    <property type="match status" value="1"/>
</dbReference>
<gene>
    <name evidence="9" type="ORF">lacNasYZ03_07070</name>
</gene>
<dbReference type="EMBL" id="BOCI01000189">
    <property type="protein sequence ID" value="GHW01020.1"/>
    <property type="molecule type" value="Genomic_DNA"/>
</dbReference>
<dbReference type="InterPro" id="IPR050095">
    <property type="entry name" value="ECF_ABC_transporter_ATP-bd"/>
</dbReference>
<reference evidence="10" key="1">
    <citation type="submission" date="2021-01" db="EMBL/GenBank/DDBJ databases">
        <title>Draft genome sequence of Nasalis larvatus strain YZ03.</title>
        <authorList>
            <person name="Suzuki-Hashido N."/>
            <person name="Tsuchida S."/>
            <person name="Hayakawa T."/>
        </authorList>
    </citation>
    <scope>NUCLEOTIDE SEQUENCE [LARGE SCALE GENOMIC DNA]</scope>
    <source>
        <strain evidence="10">YZ03</strain>
    </source>
</reference>
<keyword evidence="10" id="KW-1185">Reference proteome</keyword>
<keyword evidence="2" id="KW-0813">Transport</keyword>
<keyword evidence="3" id="KW-1003">Cell membrane</keyword>
<dbReference type="PANTHER" id="PTHR43553">
    <property type="entry name" value="HEAVY METAL TRANSPORTER"/>
    <property type="match status" value="1"/>
</dbReference>
<evidence type="ECO:0000256" key="5">
    <source>
        <dbReference type="ARBA" id="ARBA00022840"/>
    </source>
</evidence>
<dbReference type="GO" id="GO:0005524">
    <property type="term" value="F:ATP binding"/>
    <property type="evidence" value="ECO:0007669"/>
    <property type="project" value="UniProtKB-KW"/>
</dbReference>
<dbReference type="InterPro" id="IPR015856">
    <property type="entry name" value="ABC_transpr_CbiO/EcfA_su"/>
</dbReference>
<dbReference type="InterPro" id="IPR003439">
    <property type="entry name" value="ABC_transporter-like_ATP-bd"/>
</dbReference>
<evidence type="ECO:0000256" key="7">
    <source>
        <dbReference type="ARBA" id="ARBA00023136"/>
    </source>
</evidence>
<keyword evidence="6" id="KW-1278">Translocase</keyword>
<evidence type="ECO:0000256" key="4">
    <source>
        <dbReference type="ARBA" id="ARBA00022741"/>
    </source>
</evidence>
<comment type="similarity">
    <text evidence="1">Belongs to the ABC transporter superfamily.</text>
</comment>
<evidence type="ECO:0000256" key="1">
    <source>
        <dbReference type="ARBA" id="ARBA00005417"/>
    </source>
</evidence>
<evidence type="ECO:0000313" key="9">
    <source>
        <dbReference type="EMBL" id="GHW01020.1"/>
    </source>
</evidence>
<sequence>MPIEIKNLRYTYPNSTFSLEIPRETFPTGLVCLVGQNGSGKSTLLKLLADLLPADGAVAVNGQKLADYLADRRLSKIAYAFQDPNDQLFNSTVAEELAWSMKQARLPAAEIAARTDKILEEFGLSAFREQNPYDLSLSSKKLLTIASALVLDPEICLLDEPLMSLDYPGRQLVTRLIRRRVARGKSVVMITHDMDWLARECRQVWAMSRGRLLYQGPVAGLFADQDLMEQLGLLPARAWQLSQLLGLKTEILSPDEL</sequence>
<evidence type="ECO:0000256" key="3">
    <source>
        <dbReference type="ARBA" id="ARBA00022475"/>
    </source>
</evidence>
<evidence type="ECO:0000313" key="10">
    <source>
        <dbReference type="Proteomes" id="UP000616547"/>
    </source>
</evidence>
<feature type="domain" description="ABC transporter" evidence="8">
    <location>
        <begin position="3"/>
        <end position="234"/>
    </location>
</feature>
<organism evidence="9 10">
    <name type="scientific">Lactobacillus nasalidis</name>
    <dbReference type="NCBI Taxonomy" id="2797258"/>
    <lineage>
        <taxon>Bacteria</taxon>
        <taxon>Bacillati</taxon>
        <taxon>Bacillota</taxon>
        <taxon>Bacilli</taxon>
        <taxon>Lactobacillales</taxon>
        <taxon>Lactobacillaceae</taxon>
        <taxon>Lactobacillus</taxon>
    </lineage>
</organism>
<name>A0ABQ3W6Q2_9LACO</name>
<dbReference type="Proteomes" id="UP000616547">
    <property type="component" value="Unassembled WGS sequence"/>
</dbReference>
<keyword evidence="7" id="KW-0472">Membrane</keyword>
<dbReference type="CDD" id="cd03225">
    <property type="entry name" value="ABC_cobalt_CbiO_domain1"/>
    <property type="match status" value="1"/>
</dbReference>
<dbReference type="InterPro" id="IPR027417">
    <property type="entry name" value="P-loop_NTPase"/>
</dbReference>
<keyword evidence="5 9" id="KW-0067">ATP-binding</keyword>
<dbReference type="Gene3D" id="3.40.50.300">
    <property type="entry name" value="P-loop containing nucleotide triphosphate hydrolases"/>
    <property type="match status" value="1"/>
</dbReference>
<comment type="caution">
    <text evidence="9">The sequence shown here is derived from an EMBL/GenBank/DDBJ whole genome shotgun (WGS) entry which is preliminary data.</text>
</comment>
<dbReference type="Pfam" id="PF00005">
    <property type="entry name" value="ABC_tran"/>
    <property type="match status" value="1"/>
</dbReference>
<keyword evidence="4" id="KW-0547">Nucleotide-binding</keyword>
<dbReference type="SMART" id="SM00382">
    <property type="entry name" value="AAA"/>
    <property type="match status" value="1"/>
</dbReference>